<name>A0A0B7JP16_BIOOC</name>
<proteinExistence type="predicted"/>
<feature type="region of interest" description="Disordered" evidence="1">
    <location>
        <begin position="63"/>
        <end position="136"/>
    </location>
</feature>
<dbReference type="AlphaFoldDB" id="A0A0B7JP16"/>
<feature type="region of interest" description="Disordered" evidence="1">
    <location>
        <begin position="275"/>
        <end position="300"/>
    </location>
</feature>
<evidence type="ECO:0008006" key="3">
    <source>
        <dbReference type="Google" id="ProtNLM"/>
    </source>
</evidence>
<reference evidence="2" key="1">
    <citation type="submission" date="2015-01" db="EMBL/GenBank/DDBJ databases">
        <authorList>
            <person name="Durling Mikael"/>
        </authorList>
    </citation>
    <scope>NUCLEOTIDE SEQUENCE</scope>
</reference>
<feature type="compositionally biased region" description="Low complexity" evidence="1">
    <location>
        <begin position="122"/>
        <end position="136"/>
    </location>
</feature>
<dbReference type="EMBL" id="CDPU01000001">
    <property type="protein sequence ID" value="CEO44246.1"/>
    <property type="molecule type" value="Genomic_DNA"/>
</dbReference>
<evidence type="ECO:0000256" key="1">
    <source>
        <dbReference type="SAM" id="MobiDB-lite"/>
    </source>
</evidence>
<gene>
    <name evidence="2" type="ORF">BN869_000000301_1</name>
</gene>
<organism evidence="2">
    <name type="scientific">Bionectria ochroleuca</name>
    <name type="common">Gliocladium roseum</name>
    <dbReference type="NCBI Taxonomy" id="29856"/>
    <lineage>
        <taxon>Eukaryota</taxon>
        <taxon>Fungi</taxon>
        <taxon>Dikarya</taxon>
        <taxon>Ascomycota</taxon>
        <taxon>Pezizomycotina</taxon>
        <taxon>Sordariomycetes</taxon>
        <taxon>Hypocreomycetidae</taxon>
        <taxon>Hypocreales</taxon>
        <taxon>Bionectriaceae</taxon>
        <taxon>Clonostachys</taxon>
    </lineage>
</organism>
<sequence length="489" mass="53812">MPKKRQPFKTFKPTSLATPASNTTPALLGQPDPKEGGACRVSQSCGLAKPTRNVNDILANLRRTSAGPSASRELPVNTPSVPPAIREILQIPETPSPPRRPVRARVDSSGRRLPAGPPPPQSWVSSQASDASSSRRAARHLSANSLGLATATLPGAYLPEKESLIYLTLRKIALDWEVQRIYNQYHIYYLPDHLKSALIRFIGLVDSQGVSLADLKLILLPPVDAYWSSGDEGDDDDDNSDSSDLIVNREVTSLDLSGSVGKSLKLKEITELLFPPMPDMKSDEPQESWDEAEVSAPSPPRGLLPNLTHLSLALDRQGRDGISWKQLLALSSKATTITHLSLAHWPVPCFTPRARTSTVTSPQGQRIAYGGTNHYSHTIDHDWSEALLILRMLSRNLYELEYLDLTGCESWFKALSMTSDHDYVDWVGSWGKMTHIKLLPGWKPDADSPTSEQIAYVEANEAAASAERHIRAMRAGKGNFILVERDRVD</sequence>
<evidence type="ECO:0000313" key="2">
    <source>
        <dbReference type="EMBL" id="CEO44246.1"/>
    </source>
</evidence>
<protein>
    <recommendedName>
        <fullName evidence="3">Tafazzin</fullName>
    </recommendedName>
</protein>
<accession>A0A0B7JP16</accession>
<feature type="region of interest" description="Disordered" evidence="1">
    <location>
        <begin position="1"/>
        <end position="37"/>
    </location>
</feature>
<feature type="compositionally biased region" description="Polar residues" evidence="1">
    <location>
        <begin position="12"/>
        <end position="25"/>
    </location>
</feature>